<name>A0A125Q740_9BRAD</name>
<evidence type="ECO:0000313" key="2">
    <source>
        <dbReference type="EMBL" id="KWV49865.1"/>
    </source>
</evidence>
<sequence length="99" mass="11019">MTQNRGCFDRDDDDPAPHEYASPPCYMHEVHPAYFGSLPPACPTSDQTSDVPPEEHHTIVSRATLPCVRHFQAFGRSAAMQCDRVKRIITALIGSKSLH</sequence>
<dbReference type="Proteomes" id="UP000057737">
    <property type="component" value="Unassembled WGS sequence"/>
</dbReference>
<dbReference type="EMBL" id="LNCU01000098">
    <property type="protein sequence ID" value="KWV49865.1"/>
    <property type="molecule type" value="Genomic_DNA"/>
</dbReference>
<feature type="region of interest" description="Disordered" evidence="1">
    <location>
        <begin position="1"/>
        <end position="21"/>
    </location>
</feature>
<comment type="caution">
    <text evidence="2">The sequence shown here is derived from an EMBL/GenBank/DDBJ whole genome shotgun (WGS) entry which is preliminary data.</text>
</comment>
<dbReference type="AlphaFoldDB" id="A0A125Q740"/>
<reference evidence="2 3" key="1">
    <citation type="submission" date="2015-11" db="EMBL/GenBank/DDBJ databases">
        <title>Draft Genome Sequence of the Strain BR 10303 (Bradyrhizobium sp.) isolated from nodules of Centrolobium paraense.</title>
        <authorList>
            <person name="Zelli J.E."/>
            <person name="Simoes-Araujo J.L."/>
            <person name="Barauna A.C."/>
            <person name="Silva K."/>
        </authorList>
    </citation>
    <scope>NUCLEOTIDE SEQUENCE [LARGE SCALE GENOMIC DNA]</scope>
    <source>
        <strain evidence="2 3">BR 10303</strain>
    </source>
</reference>
<proteinExistence type="predicted"/>
<evidence type="ECO:0000256" key="1">
    <source>
        <dbReference type="SAM" id="MobiDB-lite"/>
    </source>
</evidence>
<gene>
    <name evidence="2" type="ORF">AS156_15160</name>
</gene>
<keyword evidence="3" id="KW-1185">Reference proteome</keyword>
<organism evidence="2 3">
    <name type="scientific">Bradyrhizobium macuxiense</name>
    <dbReference type="NCBI Taxonomy" id="1755647"/>
    <lineage>
        <taxon>Bacteria</taxon>
        <taxon>Pseudomonadati</taxon>
        <taxon>Pseudomonadota</taxon>
        <taxon>Alphaproteobacteria</taxon>
        <taxon>Hyphomicrobiales</taxon>
        <taxon>Nitrobacteraceae</taxon>
        <taxon>Bradyrhizobium</taxon>
    </lineage>
</organism>
<evidence type="ECO:0000313" key="3">
    <source>
        <dbReference type="Proteomes" id="UP000057737"/>
    </source>
</evidence>
<protein>
    <submittedName>
        <fullName evidence="2">Uncharacterized protein</fullName>
    </submittedName>
</protein>
<accession>A0A125Q740</accession>